<dbReference type="SUPFAM" id="SSF53474">
    <property type="entry name" value="alpha/beta-Hydrolases"/>
    <property type="match status" value="1"/>
</dbReference>
<comment type="caution">
    <text evidence="6">The sequence shown here is derived from an EMBL/GenBank/DDBJ whole genome shotgun (WGS) entry which is preliminary data.</text>
</comment>
<dbReference type="InParanoid" id="A0A507BLX8"/>
<evidence type="ECO:0000256" key="3">
    <source>
        <dbReference type="ARBA" id="ARBA00022963"/>
    </source>
</evidence>
<organism evidence="6 7">
    <name type="scientific">Thyridium curvatum</name>
    <dbReference type="NCBI Taxonomy" id="1093900"/>
    <lineage>
        <taxon>Eukaryota</taxon>
        <taxon>Fungi</taxon>
        <taxon>Dikarya</taxon>
        <taxon>Ascomycota</taxon>
        <taxon>Pezizomycotina</taxon>
        <taxon>Sordariomycetes</taxon>
        <taxon>Sordariomycetidae</taxon>
        <taxon>Thyridiales</taxon>
        <taxon>Thyridiaceae</taxon>
        <taxon>Thyridium</taxon>
    </lineage>
</organism>
<evidence type="ECO:0000256" key="5">
    <source>
        <dbReference type="SAM" id="SignalP"/>
    </source>
</evidence>
<evidence type="ECO:0000256" key="1">
    <source>
        <dbReference type="ARBA" id="ARBA00013201"/>
    </source>
</evidence>
<dbReference type="RefSeq" id="XP_030999892.1">
    <property type="nucleotide sequence ID" value="XM_031136908.1"/>
</dbReference>
<keyword evidence="2" id="KW-0378">Hydrolase</keyword>
<feature type="chain" id="PRO_5021309219" description="1-alkyl-2-acetylglycerophosphocholine esterase" evidence="5">
    <location>
        <begin position="20"/>
        <end position="378"/>
    </location>
</feature>
<evidence type="ECO:0000313" key="6">
    <source>
        <dbReference type="EMBL" id="TPX18181.1"/>
    </source>
</evidence>
<dbReference type="EC" id="3.1.1.47" evidence="1"/>
<keyword evidence="4" id="KW-0443">Lipid metabolism</keyword>
<dbReference type="AlphaFoldDB" id="A0A507BLX8"/>
<dbReference type="PANTHER" id="PTHR10272">
    <property type="entry name" value="PLATELET-ACTIVATING FACTOR ACETYLHYDROLASE"/>
    <property type="match status" value="1"/>
</dbReference>
<dbReference type="Gene3D" id="3.40.50.1820">
    <property type="entry name" value="alpha/beta hydrolase"/>
    <property type="match status" value="1"/>
</dbReference>
<keyword evidence="3" id="KW-0442">Lipid degradation</keyword>
<accession>A0A507BLX8</accession>
<sequence length="378" mass="41027">MQLRLTPCLALLAAPSVHGFLLPNLTGPYSVGTVSLELIDYKRNDNFAPVPQPRDLMVSVFYPTSSSDNFTLAPDCSPKVASFLDTLYGLPEGLAESFSSQAYENAPVRRTERPMPVVLFSPGFGALRQGYTALVSDVASHGYLVIAVDHPFDSSIIEYPDGRTVLANLTMQPWDFPGGIDGALYMRVADLQFVLDSLSNETITQQIPGLKSARIQRDRVCSFGHSFGGAASIQVMKNDTRFRCGINMDGGLYGSVVTEGTDRPAMIMASSVHPAGSIESWPAFWEHANGYKRFMRINGTTHGSFLDFAAVLDAVGPLVPPEFRSSFGTIGGARMLDIESAYSTAFFGKFLKGGRCSGRLLDGDNVKYPEVTFDNSNP</sequence>
<dbReference type="EMBL" id="SKBQ01000011">
    <property type="protein sequence ID" value="TPX18181.1"/>
    <property type="molecule type" value="Genomic_DNA"/>
</dbReference>
<keyword evidence="7" id="KW-1185">Reference proteome</keyword>
<protein>
    <recommendedName>
        <fullName evidence="1">1-alkyl-2-acetylglycerophosphocholine esterase</fullName>
        <ecNumber evidence="1">3.1.1.47</ecNumber>
    </recommendedName>
</protein>
<feature type="signal peptide" evidence="5">
    <location>
        <begin position="1"/>
        <end position="19"/>
    </location>
</feature>
<reference evidence="6 7" key="1">
    <citation type="submission" date="2019-06" db="EMBL/GenBank/DDBJ databases">
        <title>Draft genome sequence of the filamentous fungus Phialemoniopsis curvata isolated from diesel fuel.</title>
        <authorList>
            <person name="Varaljay V.A."/>
            <person name="Lyon W.J."/>
            <person name="Crouch A.L."/>
            <person name="Drake C.E."/>
            <person name="Hollomon J.M."/>
            <person name="Nadeau L.J."/>
            <person name="Nunn H.S."/>
            <person name="Stevenson B.S."/>
            <person name="Bojanowski C.L."/>
            <person name="Crookes-Goodson W.J."/>
        </authorList>
    </citation>
    <scope>NUCLEOTIDE SEQUENCE [LARGE SCALE GENOMIC DNA]</scope>
    <source>
        <strain evidence="6 7">D216</strain>
    </source>
</reference>
<name>A0A507BLX8_9PEZI</name>
<keyword evidence="5" id="KW-0732">Signal</keyword>
<dbReference type="GeneID" id="41970137"/>
<dbReference type="PANTHER" id="PTHR10272:SF14">
    <property type="entry name" value="PAF ACETYLHYDROLASE FAMILY PROTEIN"/>
    <property type="match status" value="1"/>
</dbReference>
<dbReference type="Pfam" id="PF03403">
    <property type="entry name" value="PAF-AH_p_II"/>
    <property type="match status" value="2"/>
</dbReference>
<proteinExistence type="predicted"/>
<dbReference type="GO" id="GO:0016042">
    <property type="term" value="P:lipid catabolic process"/>
    <property type="evidence" value="ECO:0007669"/>
    <property type="project" value="UniProtKB-KW"/>
</dbReference>
<gene>
    <name evidence="6" type="ORF">E0L32_002690</name>
</gene>
<evidence type="ECO:0000256" key="2">
    <source>
        <dbReference type="ARBA" id="ARBA00022801"/>
    </source>
</evidence>
<dbReference type="Proteomes" id="UP000319257">
    <property type="component" value="Unassembled WGS sequence"/>
</dbReference>
<dbReference type="InterPro" id="IPR029058">
    <property type="entry name" value="AB_hydrolase_fold"/>
</dbReference>
<dbReference type="OrthoDB" id="2363873at2759"/>
<dbReference type="GO" id="GO:0003847">
    <property type="term" value="F:1-alkyl-2-acetylglycerophosphocholine esterase activity"/>
    <property type="evidence" value="ECO:0007669"/>
    <property type="project" value="UniProtKB-EC"/>
</dbReference>
<evidence type="ECO:0000313" key="7">
    <source>
        <dbReference type="Proteomes" id="UP000319257"/>
    </source>
</evidence>
<evidence type="ECO:0000256" key="4">
    <source>
        <dbReference type="ARBA" id="ARBA00023098"/>
    </source>
</evidence>
<dbReference type="STRING" id="1093900.A0A507BLX8"/>